<dbReference type="STRING" id="6205.A0A0R3WVF8"/>
<evidence type="ECO:0000313" key="2">
    <source>
        <dbReference type="Proteomes" id="UP000274429"/>
    </source>
</evidence>
<dbReference type="InterPro" id="IPR045864">
    <property type="entry name" value="aa-tRNA-synth_II/BPL/LPL"/>
</dbReference>
<reference evidence="1 2" key="2">
    <citation type="submission" date="2018-11" db="EMBL/GenBank/DDBJ databases">
        <authorList>
            <consortium name="Pathogen Informatics"/>
        </authorList>
    </citation>
    <scope>NUCLEOTIDE SEQUENCE [LARGE SCALE GENOMIC DNA]</scope>
</reference>
<organism evidence="3">
    <name type="scientific">Hydatigena taeniaeformis</name>
    <name type="common">Feline tapeworm</name>
    <name type="synonym">Taenia taeniaeformis</name>
    <dbReference type="NCBI Taxonomy" id="6205"/>
    <lineage>
        <taxon>Eukaryota</taxon>
        <taxon>Metazoa</taxon>
        <taxon>Spiralia</taxon>
        <taxon>Lophotrochozoa</taxon>
        <taxon>Platyhelminthes</taxon>
        <taxon>Cestoda</taxon>
        <taxon>Eucestoda</taxon>
        <taxon>Cyclophyllidea</taxon>
        <taxon>Taeniidae</taxon>
        <taxon>Hydatigera</taxon>
    </lineage>
</organism>
<dbReference type="AlphaFoldDB" id="A0A0R3WVF8"/>
<sequence length="96" mass="10449">MGDVDTPILTTTDCEGAGETFLVKSKSKGEEEGGPAPLHLTVSAQLHLEALALGMSKHLRDVLHDVVDKMAFNFDAKLEEKQNVWSLVTKVAFQLV</sequence>
<gene>
    <name evidence="1" type="ORF">TTAC_LOCUS4733</name>
</gene>
<dbReference type="OrthoDB" id="1931232at2759"/>
<proteinExistence type="predicted"/>
<evidence type="ECO:0000313" key="1">
    <source>
        <dbReference type="EMBL" id="VDM25546.1"/>
    </source>
</evidence>
<accession>A0A0R3WVF8</accession>
<keyword evidence="2" id="KW-1185">Reference proteome</keyword>
<dbReference type="Proteomes" id="UP000274429">
    <property type="component" value="Unassembled WGS sequence"/>
</dbReference>
<dbReference type="SUPFAM" id="SSF55681">
    <property type="entry name" value="Class II aaRS and biotin synthetases"/>
    <property type="match status" value="1"/>
</dbReference>
<protein>
    <submittedName>
        <fullName evidence="3">tRNA-synt_2 domain-containing protein</fullName>
    </submittedName>
</protein>
<name>A0A0R3WVF8_HYDTA</name>
<evidence type="ECO:0000313" key="3">
    <source>
        <dbReference type="WBParaSite" id="TTAC_0000474801-mRNA-1"/>
    </source>
</evidence>
<dbReference type="WBParaSite" id="TTAC_0000474801-mRNA-1">
    <property type="protein sequence ID" value="TTAC_0000474801-mRNA-1"/>
    <property type="gene ID" value="TTAC_0000474801"/>
</dbReference>
<dbReference type="Gene3D" id="3.30.930.10">
    <property type="entry name" value="Bira Bifunctional Protein, Domain 2"/>
    <property type="match status" value="1"/>
</dbReference>
<reference evidence="3" key="1">
    <citation type="submission" date="2017-02" db="UniProtKB">
        <authorList>
            <consortium name="WormBaseParasite"/>
        </authorList>
    </citation>
    <scope>IDENTIFICATION</scope>
</reference>
<dbReference type="EMBL" id="UYWX01005197">
    <property type="protein sequence ID" value="VDM25546.1"/>
    <property type="molecule type" value="Genomic_DNA"/>
</dbReference>